<proteinExistence type="inferred from homology"/>
<feature type="region of interest" description="Disordered" evidence="3">
    <location>
        <begin position="1"/>
        <end position="103"/>
    </location>
</feature>
<feature type="compositionally biased region" description="Basic and acidic residues" evidence="3">
    <location>
        <begin position="30"/>
        <end position="43"/>
    </location>
</feature>
<feature type="domain" description="Cdc6 C-terminal" evidence="4">
    <location>
        <begin position="857"/>
        <end position="937"/>
    </location>
</feature>
<dbReference type="InterPro" id="IPR050311">
    <property type="entry name" value="ORC1/CDC6"/>
</dbReference>
<evidence type="ECO:0000256" key="3">
    <source>
        <dbReference type="SAM" id="MobiDB-lite"/>
    </source>
</evidence>
<gene>
    <name evidence="5" type="ORF">MCOM1403_LOCUS8715</name>
</gene>
<dbReference type="Pfam" id="PF13578">
    <property type="entry name" value="Methyltransf_24"/>
    <property type="match status" value="1"/>
</dbReference>
<dbReference type="InterPro" id="IPR036388">
    <property type="entry name" value="WH-like_DNA-bd_sf"/>
</dbReference>
<feature type="compositionally biased region" description="Acidic residues" evidence="3">
    <location>
        <begin position="426"/>
        <end position="436"/>
    </location>
</feature>
<evidence type="ECO:0000256" key="1">
    <source>
        <dbReference type="ARBA" id="ARBA00006184"/>
    </source>
</evidence>
<dbReference type="Pfam" id="PF13401">
    <property type="entry name" value="AAA_22"/>
    <property type="match status" value="1"/>
</dbReference>
<name>A0A7S0IGN8_MICPS</name>
<organism evidence="5">
    <name type="scientific">Micromonas pusilla</name>
    <name type="common">Picoplanktonic green alga</name>
    <name type="synonym">Chromulina pusilla</name>
    <dbReference type="NCBI Taxonomy" id="38833"/>
    <lineage>
        <taxon>Eukaryota</taxon>
        <taxon>Viridiplantae</taxon>
        <taxon>Chlorophyta</taxon>
        <taxon>Mamiellophyceae</taxon>
        <taxon>Mamiellales</taxon>
        <taxon>Mamiellaceae</taxon>
        <taxon>Micromonas</taxon>
    </lineage>
</organism>
<dbReference type="Gene3D" id="3.40.50.150">
    <property type="entry name" value="Vaccinia Virus protein VP39"/>
    <property type="match status" value="1"/>
</dbReference>
<dbReference type="GO" id="GO:0005634">
    <property type="term" value="C:nucleus"/>
    <property type="evidence" value="ECO:0007669"/>
    <property type="project" value="TreeGrafter"/>
</dbReference>
<evidence type="ECO:0000259" key="4">
    <source>
        <dbReference type="SMART" id="SM01074"/>
    </source>
</evidence>
<evidence type="ECO:0000313" key="5">
    <source>
        <dbReference type="EMBL" id="CAD8521285.1"/>
    </source>
</evidence>
<evidence type="ECO:0000256" key="2">
    <source>
        <dbReference type="ARBA" id="ARBA00022705"/>
    </source>
</evidence>
<dbReference type="SMART" id="SM01074">
    <property type="entry name" value="Cdc6_C"/>
    <property type="match status" value="1"/>
</dbReference>
<dbReference type="Gene3D" id="1.10.8.60">
    <property type="match status" value="1"/>
</dbReference>
<dbReference type="Gene3D" id="1.10.10.10">
    <property type="entry name" value="Winged helix-like DNA-binding domain superfamily/Winged helix DNA-binding domain"/>
    <property type="match status" value="1"/>
</dbReference>
<comment type="similarity">
    <text evidence="1">Belongs to the CDC6/cdc18 family.</text>
</comment>
<dbReference type="EMBL" id="HBEQ01010820">
    <property type="protein sequence ID" value="CAD8521285.1"/>
    <property type="molecule type" value="Transcribed_RNA"/>
</dbReference>
<dbReference type="AlphaFoldDB" id="A0A7S0IGN8"/>
<dbReference type="GO" id="GO:0003688">
    <property type="term" value="F:DNA replication origin binding"/>
    <property type="evidence" value="ECO:0007669"/>
    <property type="project" value="TreeGrafter"/>
</dbReference>
<dbReference type="InterPro" id="IPR027417">
    <property type="entry name" value="P-loop_NTPase"/>
</dbReference>
<dbReference type="SUPFAM" id="SSF52540">
    <property type="entry name" value="P-loop containing nucleoside triphosphate hydrolases"/>
    <property type="match status" value="1"/>
</dbReference>
<dbReference type="SUPFAM" id="SSF46785">
    <property type="entry name" value="Winged helix' DNA-binding domain"/>
    <property type="match status" value="1"/>
</dbReference>
<dbReference type="PANTHER" id="PTHR10763:SF26">
    <property type="entry name" value="CELL DIVISION CONTROL PROTEIN 6 HOMOLOG"/>
    <property type="match status" value="1"/>
</dbReference>
<dbReference type="Pfam" id="PF09079">
    <property type="entry name" value="WHD_Cdc6"/>
    <property type="match status" value="1"/>
</dbReference>
<dbReference type="GO" id="GO:0033314">
    <property type="term" value="P:mitotic DNA replication checkpoint signaling"/>
    <property type="evidence" value="ECO:0007669"/>
    <property type="project" value="TreeGrafter"/>
</dbReference>
<dbReference type="GO" id="GO:0016887">
    <property type="term" value="F:ATP hydrolysis activity"/>
    <property type="evidence" value="ECO:0007669"/>
    <property type="project" value="InterPro"/>
</dbReference>
<dbReference type="PANTHER" id="PTHR10763">
    <property type="entry name" value="CELL DIVISION CONTROL PROTEIN 6-RELATED"/>
    <property type="match status" value="1"/>
</dbReference>
<feature type="region of interest" description="Disordered" evidence="3">
    <location>
        <begin position="325"/>
        <end position="448"/>
    </location>
</feature>
<dbReference type="GO" id="GO:0006270">
    <property type="term" value="P:DNA replication initiation"/>
    <property type="evidence" value="ECO:0007669"/>
    <property type="project" value="TreeGrafter"/>
</dbReference>
<accession>A0A7S0IGN8</accession>
<dbReference type="Gene3D" id="3.40.50.300">
    <property type="entry name" value="P-loop containing nucleotide triphosphate hydrolases"/>
    <property type="match status" value="1"/>
</dbReference>
<dbReference type="InterPro" id="IPR015163">
    <property type="entry name" value="Cdc6_C"/>
</dbReference>
<keyword evidence="2" id="KW-0235">DNA replication</keyword>
<dbReference type="InterPro" id="IPR029063">
    <property type="entry name" value="SAM-dependent_MTases_sf"/>
</dbReference>
<feature type="compositionally biased region" description="Low complexity" evidence="3">
    <location>
        <begin position="365"/>
        <end position="374"/>
    </location>
</feature>
<sequence length="954" mass="102031">MTEVQRATHPRGTAASPPRVLTRKGASAGDGRHPRDDDERDPPSRVSDGRASPAPPGVRRSRRDLADSAEDLASGAAGSPAKRTREGAPPDNTGPTPASGVRADSGWALTLQSEPAGSEFTTNWFTHNADSLTAVFTQLGWMNDGTRARRVIEIGCWEGRSTQWLLRALCRHADSVAYCVDTWRGGEQYADVGFDLGGEAHAGWAVEARFDANVRLVTGVDPNEEEEEEDDNDVTVEGMVTVEERQARLGREPENKPLTPAKASELAEEVENCIEDPEMGFDVDVLLLLHQKVTGFEADCDDALELREMIQRAVRKKTEEAYAYAVSTGKKKPSRRASAGGGARMVSPTTAADGRRAADVRRKFASAAAASPARPSKRAEASRREDEDEDIEDVRGGTRVAMTLGNVNMNARRGSRLNNRDAAAAADDDDDDDMEIADGSTQPAAAGPVYVEIKTEDEEDEVRLSQNDSSFEGLDAAAAEPASPEPSLPALGTAAVVWNAADPHMVNQAKQRLHTSVMPGGFAKCRERERRKVVDIIQGCLKKRRSGSVYVCGLPGTGKSLTVSQAEKMIRCWGDGSKEGGGDRHALPAKQRPRVAAVNCMALSEPRHVFARVIEELGGVPPALDVNGADANGAADVTQLPEVAALRQLVCGTPTDANSRGSRNGGGAANQPTTVVLLDEMDQLICKDQAILYELFGLPTLSGSRCVIVGVANAINLVEVTLPRLAARGCEPTVVSFNAYDKDQLQKLLKQRLAGLPFAVFEDAGLELVARKVAAATGDMRRALNICTNAIDICAGEAARAAEERAAPTDPGGIDAPGEDGTRLVKMHHVARAISASFNSPVVETMRGLPQHQQMVLCAAVRLFRTAAKKETALGVLNDQYTKLCKESKLKGLTSGEFSGVCTVLADLTLLKVGPGREDRQRKVSLGVHADDVVFALQGVNFFRNLIGELNKGA</sequence>
<dbReference type="InterPro" id="IPR036390">
    <property type="entry name" value="WH_DNA-bd_sf"/>
</dbReference>
<dbReference type="InterPro" id="IPR049945">
    <property type="entry name" value="AAA_22"/>
</dbReference>
<reference evidence="5" key="1">
    <citation type="submission" date="2021-01" db="EMBL/GenBank/DDBJ databases">
        <authorList>
            <person name="Corre E."/>
            <person name="Pelletier E."/>
            <person name="Niang G."/>
            <person name="Scheremetjew M."/>
            <person name="Finn R."/>
            <person name="Kale V."/>
            <person name="Holt S."/>
            <person name="Cochrane G."/>
            <person name="Meng A."/>
            <person name="Brown T."/>
            <person name="Cohen L."/>
        </authorList>
    </citation>
    <scope>NUCLEOTIDE SEQUENCE</scope>
    <source>
        <strain evidence="5">CCMP1723</strain>
    </source>
</reference>
<feature type="compositionally biased region" description="Basic and acidic residues" evidence="3">
    <location>
        <begin position="353"/>
        <end position="362"/>
    </location>
</feature>
<dbReference type="SUPFAM" id="SSF53335">
    <property type="entry name" value="S-adenosyl-L-methionine-dependent methyltransferases"/>
    <property type="match status" value="1"/>
</dbReference>
<dbReference type="CDD" id="cd08768">
    <property type="entry name" value="Cdc6_C"/>
    <property type="match status" value="1"/>
</dbReference>
<protein>
    <recommendedName>
        <fullName evidence="4">Cdc6 C-terminal domain-containing protein</fullName>
    </recommendedName>
</protein>